<dbReference type="CDD" id="cd00947">
    <property type="entry name" value="TBP_aldolase_IIB"/>
    <property type="match status" value="1"/>
</dbReference>
<organism evidence="1 2">
    <name type="scientific">Shewanella surugensis</name>
    <dbReference type="NCBI Taxonomy" id="212020"/>
    <lineage>
        <taxon>Bacteria</taxon>
        <taxon>Pseudomonadati</taxon>
        <taxon>Pseudomonadota</taxon>
        <taxon>Gammaproteobacteria</taxon>
        <taxon>Alteromonadales</taxon>
        <taxon>Shewanellaceae</taxon>
        <taxon>Shewanella</taxon>
    </lineage>
</organism>
<keyword evidence="2" id="KW-1185">Reference proteome</keyword>
<evidence type="ECO:0000313" key="1">
    <source>
        <dbReference type="EMBL" id="MCL1127699.1"/>
    </source>
</evidence>
<dbReference type="PANTHER" id="PTHR30304:SF0">
    <property type="entry name" value="D-TAGATOSE-1,6-BISPHOSPHATE ALDOLASE SUBUNIT GATY-RELATED"/>
    <property type="match status" value="1"/>
</dbReference>
<comment type="caution">
    <text evidence="1">The sequence shown here is derived from an EMBL/GenBank/DDBJ whole genome shotgun (WGS) entry which is preliminary data.</text>
</comment>
<protein>
    <submittedName>
        <fullName evidence="1">Class II fructose-bisphosphate aldolase family protein</fullName>
    </submittedName>
</protein>
<dbReference type="PANTHER" id="PTHR30304">
    <property type="entry name" value="D-TAGATOSE-1,6-BISPHOSPHATE ALDOLASE"/>
    <property type="match status" value="1"/>
</dbReference>
<dbReference type="InterPro" id="IPR000771">
    <property type="entry name" value="FBA_II"/>
</dbReference>
<accession>A0ABT0LJ15</accession>
<dbReference type="RefSeq" id="WP_248943136.1">
    <property type="nucleotide sequence ID" value="NZ_JAKIKS010000196.1"/>
</dbReference>
<dbReference type="SUPFAM" id="SSF51569">
    <property type="entry name" value="Aldolase"/>
    <property type="match status" value="1"/>
</dbReference>
<dbReference type="PIRSF" id="PIRSF001359">
    <property type="entry name" value="F_bP_aldolase_II"/>
    <property type="match status" value="1"/>
</dbReference>
<gene>
    <name evidence="1" type="ORF">L2764_25300</name>
</gene>
<dbReference type="InterPro" id="IPR050246">
    <property type="entry name" value="Class_II_FBP_aldolase"/>
</dbReference>
<dbReference type="Proteomes" id="UP001203423">
    <property type="component" value="Unassembled WGS sequence"/>
</dbReference>
<name>A0ABT0LJ15_9GAMM</name>
<dbReference type="InterPro" id="IPR013785">
    <property type="entry name" value="Aldolase_TIM"/>
</dbReference>
<evidence type="ECO:0000313" key="2">
    <source>
        <dbReference type="Proteomes" id="UP001203423"/>
    </source>
</evidence>
<sequence>MLVNLNDLLPQAAAAAYSVPCFSIFGFEDAKAVVEAAETVNKPVILSCNKDMVDFYGVETVAAMLLNGVHNSSVPVCLHLDHTYDEAIVFRALKAGFSSVMFDGSQLPLVENIARTRVVADVAHALGASVEGEIGSVPYNEGRDHIKTIDTRPADAVRFARESGADCMAVSVGNIHRMTEPSCIIDFGLLEQIATKVSLPLVIHGATGIRDADMKKLKKSRVAKFNIGTCLRQALWHNLREQMNNEPHKFDRIYFMKKAMPFVTEEAIRNFELLS</sequence>
<reference evidence="1 2" key="1">
    <citation type="submission" date="2022-01" db="EMBL/GenBank/DDBJ databases">
        <title>Whole genome-based taxonomy of the Shewanellaceae.</title>
        <authorList>
            <person name="Martin-Rodriguez A.J."/>
        </authorList>
    </citation>
    <scope>NUCLEOTIDE SEQUENCE [LARGE SCALE GENOMIC DNA]</scope>
    <source>
        <strain evidence="1 2">DSM 17177</strain>
    </source>
</reference>
<dbReference type="EMBL" id="JAKIKS010000196">
    <property type="protein sequence ID" value="MCL1127699.1"/>
    <property type="molecule type" value="Genomic_DNA"/>
</dbReference>
<proteinExistence type="predicted"/>
<dbReference type="Pfam" id="PF01116">
    <property type="entry name" value="F_bP_aldolase"/>
    <property type="match status" value="1"/>
</dbReference>
<dbReference type="Gene3D" id="3.20.20.70">
    <property type="entry name" value="Aldolase class I"/>
    <property type="match status" value="1"/>
</dbReference>